<evidence type="ECO:0000256" key="1">
    <source>
        <dbReference type="ARBA" id="ARBA00010457"/>
    </source>
</evidence>
<dbReference type="Pfam" id="PF00080">
    <property type="entry name" value="Sod_Cu"/>
    <property type="match status" value="1"/>
</dbReference>
<reference evidence="6 7" key="1">
    <citation type="submission" date="2023-02" db="EMBL/GenBank/DDBJ databases">
        <title>Oceanobacillus kimchii IFOP_LL358 isolated form Alexandrium catenella lab strain.</title>
        <authorList>
            <person name="Gajardo G."/>
            <person name="Ueki S."/>
            <person name="Maruyama F."/>
        </authorList>
    </citation>
    <scope>NUCLEOTIDE SEQUENCE [LARGE SCALE GENOMIC DNA]</scope>
    <source>
        <strain evidence="6 7">IFOP_LL358</strain>
    </source>
</reference>
<feature type="signal peptide" evidence="4">
    <location>
        <begin position="1"/>
        <end position="20"/>
    </location>
</feature>
<comment type="catalytic activity">
    <reaction evidence="3">
        <text>2 superoxide + 2 H(+) = H2O2 + O2</text>
        <dbReference type="Rhea" id="RHEA:20696"/>
        <dbReference type="ChEBI" id="CHEBI:15378"/>
        <dbReference type="ChEBI" id="CHEBI:15379"/>
        <dbReference type="ChEBI" id="CHEBI:16240"/>
        <dbReference type="ChEBI" id="CHEBI:18421"/>
        <dbReference type="EC" id="1.15.1.1"/>
    </reaction>
</comment>
<sequence length="194" mass="20819">MKKQWVYVLSFMLITLLLIACNDDQTGQENQDKGEEAVESNATAEEEVLVSLENNEGQVVGTATLTEGEEGVHISLEGEDLPAGEHGFHIHEVGKCELPDFESAGSHYNPTNAKHGFNHPEGPHAGDLENITVNEDGTVQAEVDAPMVTLQADTENTLYTEQGTSLMIHSGPDDYKSQPSGDAGDRIACGVIGE</sequence>
<evidence type="ECO:0000259" key="5">
    <source>
        <dbReference type="Pfam" id="PF00080"/>
    </source>
</evidence>
<keyword evidence="3" id="KW-0560">Oxidoreductase</keyword>
<accession>A0ABQ5TPN6</accession>
<evidence type="ECO:0000256" key="2">
    <source>
        <dbReference type="ARBA" id="ARBA00024900"/>
    </source>
</evidence>
<dbReference type="InterPro" id="IPR024134">
    <property type="entry name" value="SOD_Cu/Zn_/chaperone"/>
</dbReference>
<dbReference type="CDD" id="cd00305">
    <property type="entry name" value="Cu-Zn_Superoxide_Dismutase"/>
    <property type="match status" value="1"/>
</dbReference>
<dbReference type="PRINTS" id="PR00068">
    <property type="entry name" value="CUZNDISMTASE"/>
</dbReference>
<keyword evidence="3" id="KW-0186">Copper</keyword>
<dbReference type="Gene3D" id="2.60.40.200">
    <property type="entry name" value="Superoxide dismutase, copper/zinc binding domain"/>
    <property type="match status" value="1"/>
</dbReference>
<dbReference type="PANTHER" id="PTHR10003">
    <property type="entry name" value="SUPEROXIDE DISMUTASE CU-ZN -RELATED"/>
    <property type="match status" value="1"/>
</dbReference>
<dbReference type="PROSITE" id="PS51257">
    <property type="entry name" value="PROKAR_LIPOPROTEIN"/>
    <property type="match status" value="1"/>
</dbReference>
<evidence type="ECO:0000313" key="7">
    <source>
        <dbReference type="Proteomes" id="UP001275436"/>
    </source>
</evidence>
<evidence type="ECO:0000256" key="4">
    <source>
        <dbReference type="SAM" id="SignalP"/>
    </source>
</evidence>
<comment type="cofactor">
    <cofactor evidence="3">
        <name>Cu cation</name>
        <dbReference type="ChEBI" id="CHEBI:23378"/>
    </cofactor>
    <text evidence="3">Binds 1 copper ion per subunit.</text>
</comment>
<dbReference type="InterPro" id="IPR001424">
    <property type="entry name" value="SOD_Cu_Zn_dom"/>
</dbReference>
<protein>
    <recommendedName>
        <fullName evidence="3">Superoxide dismutase [Cu-Zn]</fullName>
        <ecNumber evidence="3">1.15.1.1</ecNumber>
    </recommendedName>
</protein>
<proteinExistence type="inferred from homology"/>
<evidence type="ECO:0000256" key="3">
    <source>
        <dbReference type="RuleBase" id="RU000393"/>
    </source>
</evidence>
<comment type="function">
    <text evidence="2">Destroys radicals which are normally produced within the cells and which are toxic to biological systems. May play a role in favoring mycobacterial survival in phagocytes.</text>
</comment>
<comment type="caution">
    <text evidence="6">The sequence shown here is derived from an EMBL/GenBank/DDBJ whole genome shotgun (WGS) entry which is preliminary data.</text>
</comment>
<dbReference type="PROSITE" id="PS00332">
    <property type="entry name" value="SOD_CU_ZN_2"/>
    <property type="match status" value="1"/>
</dbReference>
<dbReference type="SUPFAM" id="SSF49329">
    <property type="entry name" value="Cu,Zn superoxide dismutase-like"/>
    <property type="match status" value="1"/>
</dbReference>
<dbReference type="RefSeq" id="WP_215064332.1">
    <property type="nucleotide sequence ID" value="NZ_BSKO01000001.1"/>
</dbReference>
<organism evidence="6 7">
    <name type="scientific">Oceanobacillus kimchii</name>
    <dbReference type="NCBI Taxonomy" id="746691"/>
    <lineage>
        <taxon>Bacteria</taxon>
        <taxon>Bacillati</taxon>
        <taxon>Bacillota</taxon>
        <taxon>Bacilli</taxon>
        <taxon>Bacillales</taxon>
        <taxon>Bacillaceae</taxon>
        <taxon>Oceanobacillus</taxon>
    </lineage>
</organism>
<feature type="domain" description="Superoxide dismutase copper/zinc binding" evidence="5">
    <location>
        <begin position="59"/>
        <end position="192"/>
    </location>
</feature>
<keyword evidence="3" id="KW-0479">Metal-binding</keyword>
<evidence type="ECO:0000313" key="6">
    <source>
        <dbReference type="EMBL" id="GLO67769.1"/>
    </source>
</evidence>
<feature type="chain" id="PRO_5046616690" description="Superoxide dismutase [Cu-Zn]" evidence="4">
    <location>
        <begin position="21"/>
        <end position="194"/>
    </location>
</feature>
<gene>
    <name evidence="6" type="ORF">MACH08_35530</name>
</gene>
<keyword evidence="3" id="KW-0862">Zinc</keyword>
<dbReference type="Proteomes" id="UP001275436">
    <property type="component" value="Unassembled WGS sequence"/>
</dbReference>
<keyword evidence="4" id="KW-0732">Signal</keyword>
<comment type="similarity">
    <text evidence="1 3">Belongs to the Cu-Zn superoxide dismutase family.</text>
</comment>
<dbReference type="InterPro" id="IPR036423">
    <property type="entry name" value="SOD-like_Cu/Zn_dom_sf"/>
</dbReference>
<dbReference type="EMBL" id="BSKO01000001">
    <property type="protein sequence ID" value="GLO67769.1"/>
    <property type="molecule type" value="Genomic_DNA"/>
</dbReference>
<name>A0ABQ5TPN6_9BACI</name>
<comment type="cofactor">
    <cofactor evidence="3">
        <name>Zn(2+)</name>
        <dbReference type="ChEBI" id="CHEBI:29105"/>
    </cofactor>
    <text evidence="3">Binds 1 zinc ion per subunit.</text>
</comment>
<dbReference type="InterPro" id="IPR018152">
    <property type="entry name" value="SOD_Cu/Zn_BS"/>
</dbReference>
<dbReference type="EC" id="1.15.1.1" evidence="3"/>
<keyword evidence="7" id="KW-1185">Reference proteome</keyword>